<dbReference type="Proteomes" id="UP001607303">
    <property type="component" value="Unassembled WGS sequence"/>
</dbReference>
<dbReference type="EMBL" id="JAYRBN010000063">
    <property type="protein sequence ID" value="KAL2738248.1"/>
    <property type="molecule type" value="Genomic_DNA"/>
</dbReference>
<reference evidence="2 3" key="1">
    <citation type="journal article" date="2024" name="Ann. Entomol. Soc. Am.">
        <title>Genomic analyses of the southern and eastern yellowjacket wasps (Hymenoptera: Vespidae) reveal evolutionary signatures of social life.</title>
        <authorList>
            <person name="Catto M.A."/>
            <person name="Caine P.B."/>
            <person name="Orr S.E."/>
            <person name="Hunt B.G."/>
            <person name="Goodisman M.A.D."/>
        </authorList>
    </citation>
    <scope>NUCLEOTIDE SEQUENCE [LARGE SCALE GENOMIC DNA]</scope>
    <source>
        <strain evidence="2">232</strain>
        <tissue evidence="2">Head and thorax</tissue>
    </source>
</reference>
<accession>A0ABD2BZN4</accession>
<feature type="compositionally biased region" description="Acidic residues" evidence="1">
    <location>
        <begin position="68"/>
        <end position="79"/>
    </location>
</feature>
<feature type="region of interest" description="Disordered" evidence="1">
    <location>
        <begin position="66"/>
        <end position="105"/>
    </location>
</feature>
<gene>
    <name evidence="2" type="ORF">V1477_011607</name>
</gene>
<evidence type="ECO:0000313" key="2">
    <source>
        <dbReference type="EMBL" id="KAL2738248.1"/>
    </source>
</evidence>
<keyword evidence="3" id="KW-1185">Reference proteome</keyword>
<feature type="compositionally biased region" description="Basic and acidic residues" evidence="1">
    <location>
        <begin position="80"/>
        <end position="95"/>
    </location>
</feature>
<comment type="caution">
    <text evidence="2">The sequence shown here is derived from an EMBL/GenBank/DDBJ whole genome shotgun (WGS) entry which is preliminary data.</text>
</comment>
<evidence type="ECO:0000256" key="1">
    <source>
        <dbReference type="SAM" id="MobiDB-lite"/>
    </source>
</evidence>
<proteinExistence type="predicted"/>
<organism evidence="2 3">
    <name type="scientific">Vespula maculifrons</name>
    <name type="common">Eastern yellow jacket</name>
    <name type="synonym">Wasp</name>
    <dbReference type="NCBI Taxonomy" id="7453"/>
    <lineage>
        <taxon>Eukaryota</taxon>
        <taxon>Metazoa</taxon>
        <taxon>Ecdysozoa</taxon>
        <taxon>Arthropoda</taxon>
        <taxon>Hexapoda</taxon>
        <taxon>Insecta</taxon>
        <taxon>Pterygota</taxon>
        <taxon>Neoptera</taxon>
        <taxon>Endopterygota</taxon>
        <taxon>Hymenoptera</taxon>
        <taxon>Apocrita</taxon>
        <taxon>Aculeata</taxon>
        <taxon>Vespoidea</taxon>
        <taxon>Vespidae</taxon>
        <taxon>Vespinae</taxon>
        <taxon>Vespula</taxon>
    </lineage>
</organism>
<name>A0ABD2BZN4_VESMC</name>
<sequence>MQQRKRHSIITAFTLTHSVTVIEAKQSGKRIVQGMGGISFLGEYNDEIFRKIFRTEGAAIIAIKIRNDEEEEEEEEEEERKERRNSGTNSKRDVKPPTPRVMTSLRDNKVQHVQQRGKVLPRIVRRNKVLGKLRWTVRNP</sequence>
<protein>
    <submittedName>
        <fullName evidence="2">Uncharacterized protein</fullName>
    </submittedName>
</protein>
<evidence type="ECO:0000313" key="3">
    <source>
        <dbReference type="Proteomes" id="UP001607303"/>
    </source>
</evidence>
<dbReference type="AlphaFoldDB" id="A0ABD2BZN4"/>